<sequence length="97" mass="11667">MCDRIEQDWNTLRTAIGEYYMNRTFLDKQKVHANHALYHDTSNGRETPSEYIICKLELLQFVYNYTDRELIDEIMEGAPSYWNSIITPHLFQELQEF</sequence>
<dbReference type="AlphaFoldDB" id="B0DU15"/>
<proteinExistence type="predicted"/>
<dbReference type="OrthoDB" id="3203159at2759"/>
<dbReference type="RefSeq" id="XP_001887399.1">
    <property type="nucleotide sequence ID" value="XM_001887364.1"/>
</dbReference>
<organism evidence="2">
    <name type="scientific">Laccaria bicolor (strain S238N-H82 / ATCC MYA-4686)</name>
    <name type="common">Bicoloured deceiver</name>
    <name type="synonym">Laccaria laccata var. bicolor</name>
    <dbReference type="NCBI Taxonomy" id="486041"/>
    <lineage>
        <taxon>Eukaryota</taxon>
        <taxon>Fungi</taxon>
        <taxon>Dikarya</taxon>
        <taxon>Basidiomycota</taxon>
        <taxon>Agaricomycotina</taxon>
        <taxon>Agaricomycetes</taxon>
        <taxon>Agaricomycetidae</taxon>
        <taxon>Agaricales</taxon>
        <taxon>Agaricineae</taxon>
        <taxon>Hydnangiaceae</taxon>
        <taxon>Laccaria</taxon>
    </lineage>
</organism>
<gene>
    <name evidence="1" type="ORF">LACBIDRAFT_310184</name>
</gene>
<keyword evidence="2" id="KW-1185">Reference proteome</keyword>
<dbReference type="EMBL" id="DS547134">
    <property type="protein sequence ID" value="EDR02008.1"/>
    <property type="molecule type" value="Genomic_DNA"/>
</dbReference>
<dbReference type="Proteomes" id="UP000001194">
    <property type="component" value="Unassembled WGS sequence"/>
</dbReference>
<dbReference type="KEGG" id="lbc:LACBIDRAFT_310184"/>
<name>B0DU15_LACBS</name>
<dbReference type="GeneID" id="6083023"/>
<accession>B0DU15</accession>
<evidence type="ECO:0000313" key="2">
    <source>
        <dbReference type="Proteomes" id="UP000001194"/>
    </source>
</evidence>
<evidence type="ECO:0000313" key="1">
    <source>
        <dbReference type="EMBL" id="EDR02008.1"/>
    </source>
</evidence>
<dbReference type="InParanoid" id="B0DU15"/>
<reference evidence="1 2" key="1">
    <citation type="journal article" date="2008" name="Nature">
        <title>The genome of Laccaria bicolor provides insights into mycorrhizal symbiosis.</title>
        <authorList>
            <person name="Martin F."/>
            <person name="Aerts A."/>
            <person name="Ahren D."/>
            <person name="Brun A."/>
            <person name="Danchin E.G.J."/>
            <person name="Duchaussoy F."/>
            <person name="Gibon J."/>
            <person name="Kohler A."/>
            <person name="Lindquist E."/>
            <person name="Pereda V."/>
            <person name="Salamov A."/>
            <person name="Shapiro H.J."/>
            <person name="Wuyts J."/>
            <person name="Blaudez D."/>
            <person name="Buee M."/>
            <person name="Brokstein P."/>
            <person name="Canbaeck B."/>
            <person name="Cohen D."/>
            <person name="Courty P.E."/>
            <person name="Coutinho P.M."/>
            <person name="Delaruelle C."/>
            <person name="Detter J.C."/>
            <person name="Deveau A."/>
            <person name="DiFazio S."/>
            <person name="Duplessis S."/>
            <person name="Fraissinet-Tachet L."/>
            <person name="Lucic E."/>
            <person name="Frey-Klett P."/>
            <person name="Fourrey C."/>
            <person name="Feussner I."/>
            <person name="Gay G."/>
            <person name="Grimwood J."/>
            <person name="Hoegger P.J."/>
            <person name="Jain P."/>
            <person name="Kilaru S."/>
            <person name="Labbe J."/>
            <person name="Lin Y.C."/>
            <person name="Legue V."/>
            <person name="Le Tacon F."/>
            <person name="Marmeisse R."/>
            <person name="Melayah D."/>
            <person name="Montanini B."/>
            <person name="Muratet M."/>
            <person name="Nehls U."/>
            <person name="Niculita-Hirzel H."/>
            <person name="Oudot-Le Secq M.P."/>
            <person name="Peter M."/>
            <person name="Quesneville H."/>
            <person name="Rajashekar B."/>
            <person name="Reich M."/>
            <person name="Rouhier N."/>
            <person name="Schmutz J."/>
            <person name="Yin T."/>
            <person name="Chalot M."/>
            <person name="Henrissat B."/>
            <person name="Kuees U."/>
            <person name="Lucas S."/>
            <person name="Van de Peer Y."/>
            <person name="Podila G.K."/>
            <person name="Polle A."/>
            <person name="Pukkila P.J."/>
            <person name="Richardson P.M."/>
            <person name="Rouze P."/>
            <person name="Sanders I.R."/>
            <person name="Stajich J.E."/>
            <person name="Tunlid A."/>
            <person name="Tuskan G."/>
            <person name="Grigoriev I.V."/>
        </authorList>
    </citation>
    <scope>NUCLEOTIDE SEQUENCE [LARGE SCALE GENOMIC DNA]</scope>
    <source>
        <strain evidence="2">S238N-H82 / ATCC MYA-4686</strain>
    </source>
</reference>
<protein>
    <submittedName>
        <fullName evidence="1">Predicted protein</fullName>
    </submittedName>
</protein>
<dbReference type="HOGENOM" id="CLU_2612705_0_0_1"/>